<dbReference type="Gene3D" id="3.40.50.300">
    <property type="entry name" value="P-loop containing nucleotide triphosphate hydrolases"/>
    <property type="match status" value="1"/>
</dbReference>
<dbReference type="PANTHER" id="PTHR46312:SF2">
    <property type="entry name" value="NUCLEOTIDE-BINDING OLIGOMERIZATION DOMAIN-CONTAINING PROTEIN 2-LIKE"/>
    <property type="match status" value="1"/>
</dbReference>
<feature type="domain" description="Death" evidence="3">
    <location>
        <begin position="27"/>
        <end position="114"/>
    </location>
</feature>
<dbReference type="Proteomes" id="UP001186944">
    <property type="component" value="Unassembled WGS sequence"/>
</dbReference>
<evidence type="ECO:0000259" key="3">
    <source>
        <dbReference type="PROSITE" id="PS50017"/>
    </source>
</evidence>
<feature type="domain" description="NACHT" evidence="4">
    <location>
        <begin position="217"/>
        <end position="322"/>
    </location>
</feature>
<evidence type="ECO:0000313" key="5">
    <source>
        <dbReference type="EMBL" id="KAK3104776.1"/>
    </source>
</evidence>
<keyword evidence="1" id="KW-0547">Nucleotide-binding</keyword>
<accession>A0AA88YSP6</accession>
<comment type="caution">
    <text evidence="5">The sequence shown here is derived from an EMBL/GenBank/DDBJ whole genome shotgun (WGS) entry which is preliminary data.</text>
</comment>
<dbReference type="InterPro" id="IPR027417">
    <property type="entry name" value="P-loop_NTPase"/>
</dbReference>
<proteinExistence type="predicted"/>
<dbReference type="Pfam" id="PF05729">
    <property type="entry name" value="NACHT"/>
    <property type="match status" value="1"/>
</dbReference>
<dbReference type="InterPro" id="IPR011029">
    <property type="entry name" value="DEATH-like_dom_sf"/>
</dbReference>
<dbReference type="Gene3D" id="1.10.533.10">
    <property type="entry name" value="Death Domain, Fas"/>
    <property type="match status" value="1"/>
</dbReference>
<dbReference type="Gene3D" id="3.80.10.10">
    <property type="entry name" value="Ribonuclease Inhibitor"/>
    <property type="match status" value="1"/>
</dbReference>
<dbReference type="PANTHER" id="PTHR46312">
    <property type="entry name" value="NACHT DOMAIN-CONTAINING PROTEIN"/>
    <property type="match status" value="1"/>
</dbReference>
<dbReference type="InterPro" id="IPR000488">
    <property type="entry name" value="Death_dom"/>
</dbReference>
<evidence type="ECO:0000313" key="6">
    <source>
        <dbReference type="Proteomes" id="UP001186944"/>
    </source>
</evidence>
<dbReference type="AlphaFoldDB" id="A0AA88YSP6"/>
<dbReference type="PROSITE" id="PS50837">
    <property type="entry name" value="NACHT"/>
    <property type="match status" value="1"/>
</dbReference>
<keyword evidence="2" id="KW-0067">ATP-binding</keyword>
<evidence type="ECO:0000256" key="2">
    <source>
        <dbReference type="ARBA" id="ARBA00022840"/>
    </source>
</evidence>
<evidence type="ECO:0000256" key="1">
    <source>
        <dbReference type="ARBA" id="ARBA00022741"/>
    </source>
</evidence>
<reference evidence="5" key="1">
    <citation type="submission" date="2019-08" db="EMBL/GenBank/DDBJ databases">
        <title>The improved chromosome-level genome for the pearl oyster Pinctada fucata martensii using PacBio sequencing and Hi-C.</title>
        <authorList>
            <person name="Zheng Z."/>
        </authorList>
    </citation>
    <scope>NUCLEOTIDE SEQUENCE</scope>
    <source>
        <strain evidence="5">ZZ-2019</strain>
        <tissue evidence="5">Adductor muscle</tissue>
    </source>
</reference>
<dbReference type="InterPro" id="IPR032675">
    <property type="entry name" value="LRR_dom_sf"/>
</dbReference>
<dbReference type="CDD" id="cd01670">
    <property type="entry name" value="Death"/>
    <property type="match status" value="1"/>
</dbReference>
<dbReference type="SUPFAM" id="SSF52047">
    <property type="entry name" value="RNI-like"/>
    <property type="match status" value="1"/>
</dbReference>
<dbReference type="PROSITE" id="PS50017">
    <property type="entry name" value="DEATH_DOMAIN"/>
    <property type="match status" value="1"/>
</dbReference>
<sequence>MGNKISKKRKTPTSKQIDENKCQEIVTEKFLAEISKKIGSEWILVCVTLGVPSYVIDQIKIDGTSDVPTKIFEGLRRWRKLRRERSDDELIVELKEALGDHGRQDLVEVVENHIKKCMLEKEKNINTALHSMETEDTEVKDFREKLHTLNYLETQKVPVSPLQRTSKMPLENIFAPISIREDLEYQGKGRNIGMKNKRTKPVNSPDDMFYIDGDVARNVFMLGDAGIGKSVFCLRLVENWCKAQKICVSDRGESNVSWVKALKIFDFLFFVQLRHVNKSRSSVIDMIVNDVFHSDPGNHDVIRRVLYSQRFRCLIVVDGVDEWKVTDQVRLELKVEGLPNTENMVNCTFVWSMRPWVIDKFSEMIRGNDRVVEIQGLDTESIDVVIEKMLINFYELDKESSLYKEKEKYITEKSNDQTLQSIMQIPLMAVACIQIWFEGKEVGNSITSLYVAILDLLIRRSNKKTPLTADIIEKLTNQSVTERNIPLILNQNKNIKQVMTMIMKLGRIAHDDLVSKETHLVFRVEDIEIGILSKCEAPGIFNEENVSVNFFHKSVEEFLAAIYIENQGQIQTFFGHLSSVEVIMELGNVLIFLSGLNPMLGSSISKHIVDLANVDTDINRLRTFTDAVIYINNKVELLYKLQVNCYKEIKYAQSSENTTQELPYHVSDIFVDDDSDIEIIKVTADILTYHHTDIRFLYLNEVSTDVENVIPDSLLTQYLDHTVSLQSLYIIGYNTHRTLHHISDIFSSLSALILYNITLTPDALSTLQTTLQSNTVIQTLGLVGIECQVNEDQGPEQASLAGIIQTLPDLSSLSTLRFRVANEDDKDIFRDVLSRLSHLHGILYYGTYPNYDEYDRDIVQTLSTWSGLHWLYLVLVDLGDSGLQLSHDMLHMEQIILYKVNMSLSGWRYFIQSLLNIKHKIDVYLNKVDIDEEVKTMIRSTPELEVSCDKSNDDVHLFDKTESTIDNYIKFFDSFDKKVLLSSVAMQNSIRCFNKTNSVMNSFKGIATLVKQFVELPFSMMGWIENGRIDDEVNPKMNPGGDGTKMGWIP</sequence>
<dbReference type="GO" id="GO:0007165">
    <property type="term" value="P:signal transduction"/>
    <property type="evidence" value="ECO:0007669"/>
    <property type="project" value="InterPro"/>
</dbReference>
<keyword evidence="6" id="KW-1185">Reference proteome</keyword>
<name>A0AA88YSP6_PINIB</name>
<protein>
    <recommendedName>
        <fullName evidence="7">NACHT domain-containing protein</fullName>
    </recommendedName>
</protein>
<organism evidence="5 6">
    <name type="scientific">Pinctada imbricata</name>
    <name type="common">Atlantic pearl-oyster</name>
    <name type="synonym">Pinctada martensii</name>
    <dbReference type="NCBI Taxonomy" id="66713"/>
    <lineage>
        <taxon>Eukaryota</taxon>
        <taxon>Metazoa</taxon>
        <taxon>Spiralia</taxon>
        <taxon>Lophotrochozoa</taxon>
        <taxon>Mollusca</taxon>
        <taxon>Bivalvia</taxon>
        <taxon>Autobranchia</taxon>
        <taxon>Pteriomorphia</taxon>
        <taxon>Pterioida</taxon>
        <taxon>Pterioidea</taxon>
        <taxon>Pteriidae</taxon>
        <taxon>Pinctada</taxon>
    </lineage>
</organism>
<evidence type="ECO:0008006" key="7">
    <source>
        <dbReference type="Google" id="ProtNLM"/>
    </source>
</evidence>
<dbReference type="EMBL" id="VSWD01000004">
    <property type="protein sequence ID" value="KAK3104776.1"/>
    <property type="molecule type" value="Genomic_DNA"/>
</dbReference>
<gene>
    <name evidence="5" type="ORF">FSP39_009901</name>
</gene>
<dbReference type="InterPro" id="IPR007111">
    <property type="entry name" value="NACHT_NTPase"/>
</dbReference>
<dbReference type="GO" id="GO:0005524">
    <property type="term" value="F:ATP binding"/>
    <property type="evidence" value="ECO:0007669"/>
    <property type="project" value="UniProtKB-KW"/>
</dbReference>
<evidence type="ECO:0000259" key="4">
    <source>
        <dbReference type="PROSITE" id="PS50837"/>
    </source>
</evidence>
<dbReference type="SUPFAM" id="SSF52540">
    <property type="entry name" value="P-loop containing nucleoside triphosphate hydrolases"/>
    <property type="match status" value="1"/>
</dbReference>
<dbReference type="SUPFAM" id="SSF47986">
    <property type="entry name" value="DEATH domain"/>
    <property type="match status" value="1"/>
</dbReference>